<sequence>MEDSLFNRSRDEPPRHASNDANDGALLQALIMQGVGRHIRADNSVGKRAILTSLLPKTRALKRLIAGLEDGDGELIVRGADDAVDVLEVVHSIVNSKFTLGENYEPMES</sequence>
<accession>F4ZKU6</accession>
<evidence type="ECO:0008006" key="4">
    <source>
        <dbReference type="Google" id="ProtNLM"/>
    </source>
</evidence>
<organism evidence="2 3">
    <name type="scientific">Clostera anachoreta granulovirus</name>
    <dbReference type="NCBI Taxonomy" id="283675"/>
    <lineage>
        <taxon>Viruses</taxon>
        <taxon>Viruses incertae sedis</taxon>
        <taxon>Naldaviricetes</taxon>
        <taxon>Lefavirales</taxon>
        <taxon>Baculoviridae</taxon>
        <taxon>Betabaculovirus</taxon>
        <taxon>Betabaculovirus clanachoretae</taxon>
    </lineage>
</organism>
<dbReference type="OrthoDB" id="22006at10239"/>
<reference evidence="2 3" key="1">
    <citation type="journal article" date="2011" name="Arch. Virol.">
        <title>Genomic sequencing and analysis of Clostera anachoreta granulovirus.</title>
        <authorList>
            <person name="Liang Z."/>
            <person name="Zhang X."/>
            <person name="Yin X."/>
            <person name="Cao S."/>
            <person name="Xu F."/>
        </authorList>
    </citation>
    <scope>NUCLEOTIDE SEQUENCE [LARGE SCALE GENOMIC DNA]</scope>
    <source>
        <strain evidence="2">ClanGV-HBHN</strain>
    </source>
</reference>
<evidence type="ECO:0000313" key="2">
    <source>
        <dbReference type="EMBL" id="AEB00357.1"/>
    </source>
</evidence>
<feature type="region of interest" description="Disordered" evidence="1">
    <location>
        <begin position="1"/>
        <end position="22"/>
    </location>
</feature>
<dbReference type="Pfam" id="PF06497">
    <property type="entry name" value="Baculo_Ac102"/>
    <property type="match status" value="1"/>
</dbReference>
<protein>
    <recommendedName>
        <fullName evidence="4">P12</fullName>
    </recommendedName>
</protein>
<dbReference type="GeneID" id="10722950"/>
<evidence type="ECO:0000313" key="3">
    <source>
        <dbReference type="Proteomes" id="UP000203549"/>
    </source>
</evidence>
<dbReference type="InterPro" id="IPR009477">
    <property type="entry name" value="Baculo_Ac102"/>
</dbReference>
<feature type="compositionally biased region" description="Basic and acidic residues" evidence="1">
    <location>
        <begin position="8"/>
        <end position="18"/>
    </location>
</feature>
<keyword evidence="3" id="KW-1185">Reference proteome</keyword>
<proteinExistence type="predicted"/>
<dbReference type="Proteomes" id="UP000203549">
    <property type="component" value="Segment"/>
</dbReference>
<dbReference type="RefSeq" id="YP_004376277.1">
    <property type="nucleotide sequence ID" value="NC_015398.1"/>
</dbReference>
<evidence type="ECO:0000256" key="1">
    <source>
        <dbReference type="SAM" id="MobiDB-lite"/>
    </source>
</evidence>
<dbReference type="EMBL" id="HQ116624">
    <property type="protein sequence ID" value="AEB00357.1"/>
    <property type="molecule type" value="Genomic_DNA"/>
</dbReference>
<dbReference type="KEGG" id="vg:10722950"/>
<name>F4ZKU6_9BBAC</name>